<reference evidence="5" key="1">
    <citation type="submission" date="2015-02" db="EMBL/GenBank/DDBJ databases">
        <title>Genome Assembly of Bacillaceae bacterium MTCC 8252.</title>
        <authorList>
            <person name="Verma A."/>
            <person name="Khatri I."/>
            <person name="Mual P."/>
            <person name="Subramanian S."/>
            <person name="Krishnamurthi S."/>
        </authorList>
    </citation>
    <scope>NUCLEOTIDE SEQUENCE [LARGE SCALE GENOMIC DNA]</scope>
    <source>
        <strain evidence="5">MTCC 8252</strain>
    </source>
</reference>
<accession>A0A0F5ICM9</accession>
<dbReference type="PROSITE" id="PS50977">
    <property type="entry name" value="HTH_TETR_2"/>
    <property type="match status" value="1"/>
</dbReference>
<dbReference type="GO" id="GO:0003677">
    <property type="term" value="F:DNA binding"/>
    <property type="evidence" value="ECO:0007669"/>
    <property type="project" value="UniProtKB-UniRule"/>
</dbReference>
<dbReference type="RefSeq" id="WP_039238466.1">
    <property type="nucleotide sequence ID" value="NZ_JWIQ02000107.1"/>
</dbReference>
<name>A0A0F5ICM9_BACTR</name>
<dbReference type="InterPro" id="IPR009057">
    <property type="entry name" value="Homeodomain-like_sf"/>
</dbReference>
<dbReference type="Pfam" id="PF00440">
    <property type="entry name" value="TetR_N"/>
    <property type="match status" value="1"/>
</dbReference>
<dbReference type="SUPFAM" id="SSF46689">
    <property type="entry name" value="Homeodomain-like"/>
    <property type="match status" value="1"/>
</dbReference>
<comment type="caution">
    <text evidence="5">The sequence shown here is derived from an EMBL/GenBank/DDBJ whole genome shotgun (WGS) entry which is preliminary data.</text>
</comment>
<evidence type="ECO:0000313" key="6">
    <source>
        <dbReference type="Proteomes" id="UP000031563"/>
    </source>
</evidence>
<dbReference type="InterPro" id="IPR001647">
    <property type="entry name" value="HTH_TetR"/>
</dbReference>
<evidence type="ECO:0000256" key="3">
    <source>
        <dbReference type="PROSITE-ProRule" id="PRU00335"/>
    </source>
</evidence>
<keyword evidence="1" id="KW-0678">Repressor</keyword>
<dbReference type="Gene3D" id="1.10.357.10">
    <property type="entry name" value="Tetracycline Repressor, domain 2"/>
    <property type="match status" value="1"/>
</dbReference>
<proteinExistence type="predicted"/>
<gene>
    <name evidence="5" type="ORF">QY95_01589</name>
</gene>
<protein>
    <submittedName>
        <fullName evidence="5">TetR family transcriptional regulator probably coupled to RND multidrug efflux transporter</fullName>
    </submittedName>
</protein>
<evidence type="ECO:0000256" key="1">
    <source>
        <dbReference type="ARBA" id="ARBA00022491"/>
    </source>
</evidence>
<dbReference type="PANTHER" id="PTHR43479">
    <property type="entry name" value="ACREF/ENVCD OPERON REPRESSOR-RELATED"/>
    <property type="match status" value="1"/>
</dbReference>
<sequence length="288" mass="33494">MNEKKQKILLTAMKLFSKQSFHQTSMQQIAEACSMSKGSLYTHFKSKEKLLFHIFSYYYQLLDERLAMAKEEDDTPREAFVREIAVHIQHHCEFQEFFIMQMNEVRGLEDGSLNRYIYEENTRLLQRTEKRMIDVFGEKAVPYALDLTVSLKGLLTSYMRSVWEEGSSCNFHTLADFLFIQLEAAAHSLIKKKAKPFFTSTPSREYANWREKTPHPLHTVRKMKEAAIAAQEGDLIIESINILETELRQIKPRPALIEGMIRNLKESENISALAGKLEETIGKYSKRL</sequence>
<dbReference type="InterPro" id="IPR050624">
    <property type="entry name" value="HTH-type_Tx_Regulator"/>
</dbReference>
<feature type="domain" description="HTH tetR-type" evidence="4">
    <location>
        <begin position="2"/>
        <end position="62"/>
    </location>
</feature>
<dbReference type="PRINTS" id="PR00455">
    <property type="entry name" value="HTHTETR"/>
</dbReference>
<dbReference type="Gene3D" id="1.10.10.60">
    <property type="entry name" value="Homeodomain-like"/>
    <property type="match status" value="1"/>
</dbReference>
<keyword evidence="2 3" id="KW-0238">DNA-binding</keyword>
<dbReference type="Proteomes" id="UP000031563">
    <property type="component" value="Unassembled WGS sequence"/>
</dbReference>
<dbReference type="OrthoDB" id="9812993at2"/>
<dbReference type="STRING" id="1221996.QY95_01589"/>
<evidence type="ECO:0000256" key="2">
    <source>
        <dbReference type="ARBA" id="ARBA00023125"/>
    </source>
</evidence>
<organism evidence="5 6">
    <name type="scientific">Bacillus thermotolerans</name>
    <name type="common">Quasibacillus thermotolerans</name>
    <dbReference type="NCBI Taxonomy" id="1221996"/>
    <lineage>
        <taxon>Bacteria</taxon>
        <taxon>Bacillati</taxon>
        <taxon>Bacillota</taxon>
        <taxon>Bacilli</taxon>
        <taxon>Bacillales</taxon>
        <taxon>Bacillaceae</taxon>
        <taxon>Bacillus</taxon>
    </lineage>
</organism>
<dbReference type="EMBL" id="JWIR02000003">
    <property type="protein sequence ID" value="KKB43344.1"/>
    <property type="molecule type" value="Genomic_DNA"/>
</dbReference>
<accession>A0A0F5HN43</accession>
<evidence type="ECO:0000313" key="5">
    <source>
        <dbReference type="EMBL" id="KKB43344.1"/>
    </source>
</evidence>
<keyword evidence="6" id="KW-1185">Reference proteome</keyword>
<evidence type="ECO:0000259" key="4">
    <source>
        <dbReference type="PROSITE" id="PS50977"/>
    </source>
</evidence>
<dbReference type="PANTHER" id="PTHR43479:SF22">
    <property type="entry name" value="TRANSCRIPTIONAL REGULATOR, TETR FAMILY"/>
    <property type="match status" value="1"/>
</dbReference>
<dbReference type="AlphaFoldDB" id="A0A0F5ICM9"/>
<feature type="DNA-binding region" description="H-T-H motif" evidence="3">
    <location>
        <begin position="25"/>
        <end position="44"/>
    </location>
</feature>